<evidence type="ECO:0000313" key="3">
    <source>
        <dbReference type="Proteomes" id="UP000317318"/>
    </source>
</evidence>
<dbReference type="Proteomes" id="UP000317318">
    <property type="component" value="Chromosome"/>
</dbReference>
<keyword evidence="1" id="KW-0812">Transmembrane</keyword>
<feature type="transmembrane region" description="Helical" evidence="1">
    <location>
        <begin position="6"/>
        <end position="25"/>
    </location>
</feature>
<proteinExistence type="predicted"/>
<keyword evidence="1" id="KW-1133">Transmembrane helix</keyword>
<protein>
    <submittedName>
        <fullName evidence="2">Uncharacterized protein</fullName>
    </submittedName>
</protein>
<organism evidence="2 3">
    <name type="scientific">Stratiformator vulcanicus</name>
    <dbReference type="NCBI Taxonomy" id="2527980"/>
    <lineage>
        <taxon>Bacteria</taxon>
        <taxon>Pseudomonadati</taxon>
        <taxon>Planctomycetota</taxon>
        <taxon>Planctomycetia</taxon>
        <taxon>Planctomycetales</taxon>
        <taxon>Planctomycetaceae</taxon>
        <taxon>Stratiformator</taxon>
    </lineage>
</organism>
<dbReference type="KEGG" id="svp:Pan189_26840"/>
<gene>
    <name evidence="2" type="ORF">Pan189_26840</name>
</gene>
<reference evidence="2 3" key="1">
    <citation type="submission" date="2019-02" db="EMBL/GenBank/DDBJ databases">
        <title>Deep-cultivation of Planctomycetes and their phenomic and genomic characterization uncovers novel biology.</title>
        <authorList>
            <person name="Wiegand S."/>
            <person name="Jogler M."/>
            <person name="Boedeker C."/>
            <person name="Pinto D."/>
            <person name="Vollmers J."/>
            <person name="Rivas-Marin E."/>
            <person name="Kohn T."/>
            <person name="Peeters S.H."/>
            <person name="Heuer A."/>
            <person name="Rast P."/>
            <person name="Oberbeckmann S."/>
            <person name="Bunk B."/>
            <person name="Jeske O."/>
            <person name="Meyerdierks A."/>
            <person name="Storesund J.E."/>
            <person name="Kallscheuer N."/>
            <person name="Luecker S."/>
            <person name="Lage O.M."/>
            <person name="Pohl T."/>
            <person name="Merkel B.J."/>
            <person name="Hornburger P."/>
            <person name="Mueller R.-W."/>
            <person name="Bruemmer F."/>
            <person name="Labrenz M."/>
            <person name="Spormann A.M."/>
            <person name="Op den Camp H."/>
            <person name="Overmann J."/>
            <person name="Amann R."/>
            <person name="Jetten M.S.M."/>
            <person name="Mascher T."/>
            <person name="Medema M.H."/>
            <person name="Devos D.P."/>
            <person name="Kaster A.-K."/>
            <person name="Ovreas L."/>
            <person name="Rohde M."/>
            <person name="Galperin M.Y."/>
            <person name="Jogler C."/>
        </authorList>
    </citation>
    <scope>NUCLEOTIDE SEQUENCE [LARGE SCALE GENOMIC DNA]</scope>
    <source>
        <strain evidence="2 3">Pan189</strain>
    </source>
</reference>
<accession>A0A517R354</accession>
<dbReference type="AlphaFoldDB" id="A0A517R354"/>
<dbReference type="RefSeq" id="WP_310820440.1">
    <property type="nucleotide sequence ID" value="NZ_CP036268.1"/>
</dbReference>
<dbReference type="EMBL" id="CP036268">
    <property type="protein sequence ID" value="QDT38293.1"/>
    <property type="molecule type" value="Genomic_DNA"/>
</dbReference>
<sequence>MTTLGLIIMCTSVGTVLIVVSYCLFRVLTLPPAGAEDLQNQPAINTGDTGSSG</sequence>
<evidence type="ECO:0000313" key="2">
    <source>
        <dbReference type="EMBL" id="QDT38293.1"/>
    </source>
</evidence>
<keyword evidence="3" id="KW-1185">Reference proteome</keyword>
<evidence type="ECO:0000256" key="1">
    <source>
        <dbReference type="SAM" id="Phobius"/>
    </source>
</evidence>
<name>A0A517R354_9PLAN</name>
<keyword evidence="1" id="KW-0472">Membrane</keyword>